<reference evidence="1" key="2">
    <citation type="submission" date="2020-11" db="EMBL/GenBank/DDBJ databases">
        <authorList>
            <person name="McCartney M.A."/>
            <person name="Auch B."/>
            <person name="Kono T."/>
            <person name="Mallez S."/>
            <person name="Becker A."/>
            <person name="Gohl D.M."/>
            <person name="Silverstein K.A.T."/>
            <person name="Koren S."/>
            <person name="Bechman K.B."/>
            <person name="Herman A."/>
            <person name="Abrahante J.E."/>
            <person name="Garbe J."/>
        </authorList>
    </citation>
    <scope>NUCLEOTIDE SEQUENCE</scope>
    <source>
        <strain evidence="1">Duluth1</strain>
        <tissue evidence="1">Whole animal</tissue>
    </source>
</reference>
<reference evidence="1" key="1">
    <citation type="journal article" date="2019" name="bioRxiv">
        <title>The Genome of the Zebra Mussel, Dreissena polymorpha: A Resource for Invasive Species Research.</title>
        <authorList>
            <person name="McCartney M.A."/>
            <person name="Auch B."/>
            <person name="Kono T."/>
            <person name="Mallez S."/>
            <person name="Zhang Y."/>
            <person name="Obille A."/>
            <person name="Becker A."/>
            <person name="Abrahante J.E."/>
            <person name="Garbe J."/>
            <person name="Badalamenti J.P."/>
            <person name="Herman A."/>
            <person name="Mangelson H."/>
            <person name="Liachko I."/>
            <person name="Sullivan S."/>
            <person name="Sone E.D."/>
            <person name="Koren S."/>
            <person name="Silverstein K.A.T."/>
            <person name="Beckman K.B."/>
            <person name="Gohl D.M."/>
        </authorList>
    </citation>
    <scope>NUCLEOTIDE SEQUENCE</scope>
    <source>
        <strain evidence="1">Duluth1</strain>
        <tissue evidence="1">Whole animal</tissue>
    </source>
</reference>
<protein>
    <submittedName>
        <fullName evidence="1">Uncharacterized protein</fullName>
    </submittedName>
</protein>
<accession>A0A9D4C5H7</accession>
<sequence length="101" mass="11921">MWKRQHWYPMILQLLRAPPVKLPEIEDLLVQKGMLYPNPKLLKLTAWRLSTNVRKQKDFLDKLENYYVHHGESELRKIIDVNLGNSIAGVLKDKLIPIVHL</sequence>
<dbReference type="EMBL" id="JAIWYP010000013">
    <property type="protein sequence ID" value="KAH3717418.1"/>
    <property type="molecule type" value="Genomic_DNA"/>
</dbReference>
<organism evidence="1 2">
    <name type="scientific">Dreissena polymorpha</name>
    <name type="common">Zebra mussel</name>
    <name type="synonym">Mytilus polymorpha</name>
    <dbReference type="NCBI Taxonomy" id="45954"/>
    <lineage>
        <taxon>Eukaryota</taxon>
        <taxon>Metazoa</taxon>
        <taxon>Spiralia</taxon>
        <taxon>Lophotrochozoa</taxon>
        <taxon>Mollusca</taxon>
        <taxon>Bivalvia</taxon>
        <taxon>Autobranchia</taxon>
        <taxon>Heteroconchia</taxon>
        <taxon>Euheterodonta</taxon>
        <taxon>Imparidentia</taxon>
        <taxon>Neoheterodontei</taxon>
        <taxon>Myida</taxon>
        <taxon>Dreissenoidea</taxon>
        <taxon>Dreissenidae</taxon>
        <taxon>Dreissena</taxon>
    </lineage>
</organism>
<comment type="caution">
    <text evidence="1">The sequence shown here is derived from an EMBL/GenBank/DDBJ whole genome shotgun (WGS) entry which is preliminary data.</text>
</comment>
<evidence type="ECO:0000313" key="1">
    <source>
        <dbReference type="EMBL" id="KAH3717418.1"/>
    </source>
</evidence>
<evidence type="ECO:0000313" key="2">
    <source>
        <dbReference type="Proteomes" id="UP000828390"/>
    </source>
</evidence>
<name>A0A9D4C5H7_DREPO</name>
<dbReference type="AlphaFoldDB" id="A0A9D4C5H7"/>
<proteinExistence type="predicted"/>
<keyword evidence="2" id="KW-1185">Reference proteome</keyword>
<dbReference type="Proteomes" id="UP000828390">
    <property type="component" value="Unassembled WGS sequence"/>
</dbReference>
<gene>
    <name evidence="1" type="ORF">DPMN_060205</name>
</gene>